<keyword evidence="2" id="KW-0378">Hydrolase</keyword>
<dbReference type="Gene3D" id="3.10.450.30">
    <property type="entry name" value="Microbial ribonucleases"/>
    <property type="match status" value="1"/>
</dbReference>
<dbReference type="RefSeq" id="WP_079172308.1">
    <property type="nucleotide sequence ID" value="NZ_FNTD01000004.1"/>
</dbReference>
<dbReference type="GO" id="GO:0003723">
    <property type="term" value="F:RNA binding"/>
    <property type="evidence" value="ECO:0007669"/>
    <property type="project" value="InterPro"/>
</dbReference>
<reference evidence="3 4" key="1">
    <citation type="submission" date="2016-10" db="EMBL/GenBank/DDBJ databases">
        <authorList>
            <person name="de Groot N.N."/>
        </authorList>
    </citation>
    <scope>NUCLEOTIDE SEQUENCE [LARGE SCALE GENOMIC DNA]</scope>
    <source>
        <strain evidence="3 4">DSM 40306</strain>
    </source>
</reference>
<proteinExistence type="predicted"/>
<sequence>MSSRYVPLKFRWSRAPGRAPSRVLAGLLVVLAVLLAGCAGGTGSGTGSGTGTGGGPSSAAVATPGWARGMATVPESRLPAEARRTLALIDRGGPYPYSRDGIVFGNYERHLPKHQRGYYHEYTVPTPGSHDRGARRIITGQGGEFYYTGDHYNSFRAVLR</sequence>
<dbReference type="GO" id="GO:0004521">
    <property type="term" value="F:RNA endonuclease activity"/>
    <property type="evidence" value="ECO:0007669"/>
    <property type="project" value="InterPro"/>
</dbReference>
<dbReference type="InterPro" id="IPR016191">
    <property type="entry name" value="Ribonuclease/ribotoxin"/>
</dbReference>
<gene>
    <name evidence="3" type="ORF">SAMN04490357_1890</name>
</gene>
<keyword evidence="1" id="KW-0540">Nuclease</keyword>
<dbReference type="SUPFAM" id="SSF53933">
    <property type="entry name" value="Microbial ribonucleases"/>
    <property type="match status" value="1"/>
</dbReference>
<dbReference type="InterPro" id="IPR000026">
    <property type="entry name" value="N1-like"/>
</dbReference>
<dbReference type="AlphaFoldDB" id="A0A1H4S5M3"/>
<evidence type="ECO:0000313" key="4">
    <source>
        <dbReference type="Proteomes" id="UP000182375"/>
    </source>
</evidence>
<evidence type="ECO:0000256" key="2">
    <source>
        <dbReference type="ARBA" id="ARBA00022801"/>
    </source>
</evidence>
<dbReference type="STRING" id="67331.SAMN04490357_1890"/>
<evidence type="ECO:0000313" key="3">
    <source>
        <dbReference type="EMBL" id="SEC39463.1"/>
    </source>
</evidence>
<dbReference type="Proteomes" id="UP000182375">
    <property type="component" value="Unassembled WGS sequence"/>
</dbReference>
<name>A0A1H4S5M3_9ACTN</name>
<dbReference type="Pfam" id="PF00545">
    <property type="entry name" value="Ribonuclease"/>
    <property type="match status" value="1"/>
</dbReference>
<evidence type="ECO:0000256" key="1">
    <source>
        <dbReference type="ARBA" id="ARBA00022722"/>
    </source>
</evidence>
<dbReference type="EMBL" id="FNTD01000004">
    <property type="protein sequence ID" value="SEC39463.1"/>
    <property type="molecule type" value="Genomic_DNA"/>
</dbReference>
<accession>A0A1H4S5M3</accession>
<protein>
    <submittedName>
        <fullName evidence="3">Ribonuclease T1</fullName>
    </submittedName>
</protein>
<organism evidence="3 4">
    <name type="scientific">Streptomyces misionensis</name>
    <dbReference type="NCBI Taxonomy" id="67331"/>
    <lineage>
        <taxon>Bacteria</taxon>
        <taxon>Bacillati</taxon>
        <taxon>Actinomycetota</taxon>
        <taxon>Actinomycetes</taxon>
        <taxon>Kitasatosporales</taxon>
        <taxon>Streptomycetaceae</taxon>
        <taxon>Streptomyces</taxon>
    </lineage>
</organism>
<dbReference type="GO" id="GO:0016787">
    <property type="term" value="F:hydrolase activity"/>
    <property type="evidence" value="ECO:0007669"/>
    <property type="project" value="UniProtKB-KW"/>
</dbReference>
<dbReference type="GeneID" id="95511072"/>